<proteinExistence type="predicted"/>
<sequence>MSSSNVLLTNLIAVHCSNTAELHLLRLWEARNVWKGGELMSVEMLLLDEHSTLIHRTINLI</sequence>
<protein>
    <submittedName>
        <fullName evidence="1">Uncharacterized protein</fullName>
    </submittedName>
</protein>
<gene>
    <name evidence="1" type="ORF">BOLC3T16933H</name>
</gene>
<name>A0A3P6BAW1_BRAOL</name>
<dbReference type="EMBL" id="LR031872">
    <property type="protein sequence ID" value="VDC93591.1"/>
    <property type="molecule type" value="Genomic_DNA"/>
</dbReference>
<organism evidence="1">
    <name type="scientific">Brassica oleracea</name>
    <name type="common">Wild cabbage</name>
    <dbReference type="NCBI Taxonomy" id="3712"/>
    <lineage>
        <taxon>Eukaryota</taxon>
        <taxon>Viridiplantae</taxon>
        <taxon>Streptophyta</taxon>
        <taxon>Embryophyta</taxon>
        <taxon>Tracheophyta</taxon>
        <taxon>Spermatophyta</taxon>
        <taxon>Magnoliopsida</taxon>
        <taxon>eudicotyledons</taxon>
        <taxon>Gunneridae</taxon>
        <taxon>Pentapetalae</taxon>
        <taxon>rosids</taxon>
        <taxon>malvids</taxon>
        <taxon>Brassicales</taxon>
        <taxon>Brassicaceae</taxon>
        <taxon>Brassiceae</taxon>
        <taxon>Brassica</taxon>
    </lineage>
</organism>
<accession>A0A3P6BAW1</accession>
<dbReference type="AlphaFoldDB" id="A0A3P6BAW1"/>
<reference evidence="1" key="1">
    <citation type="submission" date="2018-11" db="EMBL/GenBank/DDBJ databases">
        <authorList>
            <consortium name="Genoscope - CEA"/>
            <person name="William W."/>
        </authorList>
    </citation>
    <scope>NUCLEOTIDE SEQUENCE</scope>
</reference>
<evidence type="ECO:0000313" key="1">
    <source>
        <dbReference type="EMBL" id="VDC93591.1"/>
    </source>
</evidence>